<dbReference type="SUPFAM" id="SSF56219">
    <property type="entry name" value="DNase I-like"/>
    <property type="match status" value="1"/>
</dbReference>
<accession>A0AAV5HVT4</accession>
<keyword evidence="2" id="KW-0285">Flavoprotein</keyword>
<comment type="caution">
    <text evidence="7">The sequence shown here is derived from an EMBL/GenBank/DDBJ whole genome shotgun (WGS) entry which is preliminary data.</text>
</comment>
<dbReference type="InterPro" id="IPR035979">
    <property type="entry name" value="RBD_domain_sf"/>
</dbReference>
<dbReference type="Pfam" id="PF13966">
    <property type="entry name" value="zf-RVT"/>
    <property type="match status" value="1"/>
</dbReference>
<dbReference type="GO" id="GO:0003723">
    <property type="term" value="F:RNA binding"/>
    <property type="evidence" value="ECO:0007669"/>
    <property type="project" value="InterPro"/>
</dbReference>
<keyword evidence="4" id="KW-0560">Oxidoreductase</keyword>
<dbReference type="Gene3D" id="3.30.70.330">
    <property type="match status" value="1"/>
</dbReference>
<dbReference type="Gene3D" id="3.60.10.10">
    <property type="entry name" value="Endonuclease/exonuclease/phosphatase"/>
    <property type="match status" value="1"/>
</dbReference>
<name>A0AAV5HVT4_9ROSI</name>
<dbReference type="InterPro" id="IPR000504">
    <property type="entry name" value="RRM_dom"/>
</dbReference>
<evidence type="ECO:0000313" key="7">
    <source>
        <dbReference type="EMBL" id="GKU92853.1"/>
    </source>
</evidence>
<keyword evidence="5" id="KW-1133">Transmembrane helix</keyword>
<keyword evidence="5" id="KW-0812">Transmembrane</keyword>
<reference evidence="7 8" key="1">
    <citation type="journal article" date="2021" name="Commun. Biol.">
        <title>The genome of Shorea leprosula (Dipterocarpaceae) highlights the ecological relevance of drought in aseasonal tropical rainforests.</title>
        <authorList>
            <person name="Ng K.K.S."/>
            <person name="Kobayashi M.J."/>
            <person name="Fawcett J.A."/>
            <person name="Hatakeyama M."/>
            <person name="Paape T."/>
            <person name="Ng C.H."/>
            <person name="Ang C.C."/>
            <person name="Tnah L.H."/>
            <person name="Lee C.T."/>
            <person name="Nishiyama T."/>
            <person name="Sese J."/>
            <person name="O'Brien M.J."/>
            <person name="Copetti D."/>
            <person name="Mohd Noor M.I."/>
            <person name="Ong R.C."/>
            <person name="Putra M."/>
            <person name="Sireger I.Z."/>
            <person name="Indrioko S."/>
            <person name="Kosugi Y."/>
            <person name="Izuno A."/>
            <person name="Isagi Y."/>
            <person name="Lee S.L."/>
            <person name="Shimizu K.K."/>
        </authorList>
    </citation>
    <scope>NUCLEOTIDE SEQUENCE [LARGE SCALE GENOMIC DNA]</scope>
    <source>
        <strain evidence="7">214</strain>
    </source>
</reference>
<dbReference type="InterPro" id="IPR026960">
    <property type="entry name" value="RVT-Znf"/>
</dbReference>
<protein>
    <recommendedName>
        <fullName evidence="6">RRM domain-containing protein</fullName>
    </recommendedName>
</protein>
<evidence type="ECO:0000256" key="5">
    <source>
        <dbReference type="SAM" id="Phobius"/>
    </source>
</evidence>
<evidence type="ECO:0000313" key="8">
    <source>
        <dbReference type="Proteomes" id="UP001054252"/>
    </source>
</evidence>
<keyword evidence="5" id="KW-0472">Membrane</keyword>
<dbReference type="AlphaFoldDB" id="A0AAV5HVT4"/>
<evidence type="ECO:0000256" key="1">
    <source>
        <dbReference type="ARBA" id="ARBA00001974"/>
    </source>
</evidence>
<dbReference type="SUPFAM" id="SSF54928">
    <property type="entry name" value="RNA-binding domain, RBD"/>
    <property type="match status" value="1"/>
</dbReference>
<dbReference type="GO" id="GO:0016491">
    <property type="term" value="F:oxidoreductase activity"/>
    <property type="evidence" value="ECO:0007669"/>
    <property type="project" value="UniProtKB-KW"/>
</dbReference>
<dbReference type="SUPFAM" id="SSF51905">
    <property type="entry name" value="FAD/NAD(P)-binding domain"/>
    <property type="match status" value="1"/>
</dbReference>
<evidence type="ECO:0000256" key="2">
    <source>
        <dbReference type="ARBA" id="ARBA00022630"/>
    </source>
</evidence>
<feature type="transmembrane region" description="Helical" evidence="5">
    <location>
        <begin position="27"/>
        <end position="45"/>
    </location>
</feature>
<dbReference type="InterPro" id="IPR036188">
    <property type="entry name" value="FAD/NAD-bd_sf"/>
</dbReference>
<keyword evidence="3" id="KW-0274">FAD</keyword>
<dbReference type="CDD" id="cd00590">
    <property type="entry name" value="RRM_SF"/>
    <property type="match status" value="1"/>
</dbReference>
<evidence type="ECO:0000259" key="6">
    <source>
        <dbReference type="SMART" id="SM00360"/>
    </source>
</evidence>
<dbReference type="Gene3D" id="3.50.50.60">
    <property type="entry name" value="FAD/NAD(P)-binding domain"/>
    <property type="match status" value="1"/>
</dbReference>
<organism evidence="7 8">
    <name type="scientific">Rubroshorea leprosula</name>
    <dbReference type="NCBI Taxonomy" id="152421"/>
    <lineage>
        <taxon>Eukaryota</taxon>
        <taxon>Viridiplantae</taxon>
        <taxon>Streptophyta</taxon>
        <taxon>Embryophyta</taxon>
        <taxon>Tracheophyta</taxon>
        <taxon>Spermatophyta</taxon>
        <taxon>Magnoliopsida</taxon>
        <taxon>eudicotyledons</taxon>
        <taxon>Gunneridae</taxon>
        <taxon>Pentapetalae</taxon>
        <taxon>rosids</taxon>
        <taxon>malvids</taxon>
        <taxon>Malvales</taxon>
        <taxon>Dipterocarpaceae</taxon>
        <taxon>Rubroshorea</taxon>
    </lineage>
</organism>
<dbReference type="InterPro" id="IPR012677">
    <property type="entry name" value="Nucleotide-bd_a/b_plait_sf"/>
</dbReference>
<evidence type="ECO:0000256" key="4">
    <source>
        <dbReference type="ARBA" id="ARBA00023002"/>
    </source>
</evidence>
<gene>
    <name evidence="7" type="ORF">SLEP1_g6524</name>
</gene>
<dbReference type="EMBL" id="BPVZ01000006">
    <property type="protein sequence ID" value="GKU92853.1"/>
    <property type="molecule type" value="Genomic_DNA"/>
</dbReference>
<evidence type="ECO:0000256" key="3">
    <source>
        <dbReference type="ARBA" id="ARBA00022827"/>
    </source>
</evidence>
<dbReference type="PANTHER" id="PTHR46496">
    <property type="match status" value="1"/>
</dbReference>
<proteinExistence type="predicted"/>
<comment type="cofactor">
    <cofactor evidence="1">
        <name>FAD</name>
        <dbReference type="ChEBI" id="CHEBI:57692"/>
    </cofactor>
</comment>
<feature type="domain" description="RRM" evidence="6">
    <location>
        <begin position="150"/>
        <end position="222"/>
    </location>
</feature>
<dbReference type="InterPro" id="IPR036691">
    <property type="entry name" value="Endo/exonu/phosph_ase_sf"/>
</dbReference>
<sequence>MSNQKKRPIHEKSIEANAFDIEGKKKLRILVAGGGIGGLVFALAAKRKGFDVVVLEKGMSAIRGEGQFRGPIQLQSNALAALEVIDLEVAEKVMQAGCVVGNRINGLLDGISGSWFRARDDETWDSGNSIRQQRQQQRTGEFGNWNQGQSFFFYNFPDNWDAKALWHRFQECGRVGDVFVPAKRDKWGKRFGFVRMLGVQDVQYMEGRLNQIWIGSYKLRVKVAIDRGQNGTVYQKEAERKGRIRAQSFVKPGRSYVQAVKGYSSRAVGAQVWRKTTGVQERADPVDRVSIALGKPLGIEDARSGEEGGGAMDGETKESIIDFSLSKDENVWLEGGVVAVVRSMSMISNIQERVDIDGGLINLSPLGGRNVLLTERVEGYLSEYIQHNKESFDLWCEIIYPWALAPLNGSRMVWLRISGVPLQAWCDRCFERIAASETKLEMVEGALCKMLWFSDDYDWEMKESSGASGEEGRWMIVGDFNVVRSPNERKGRIGETQDMREFDDFVVSTGLVDIQLANRRFTWYQPDGSSMSQLDRVLMSGEMYSLGKGWVQHGLKRTVFDHCPIMVKTSVVDWGPKLFRVLDAWQQHPQFKKVVKSVEQIDLKNEVMDLAEEELDLRKEGFQQLWDIMWKREAIWKQKSRSDWVKLGDQNTRYFHKIANGRKAYNSISGLWSNGQWVEDPETVKDEMVKISKDQKEWLERPFTEEEIDEGLKSCEGSKAPGPDGVSVLVNGSPTKEFEMGKGLRQGDPLSPFFISDGWRGIAWTGEKRKISWVKWEAICWSKEQGGLGVPDLRRRNWALLGKWWYRLGDGREGLWKRVVKEKFYEGMGSGGRWGRDVGCAFGEIFGWEGSVKENGTWEGERWKWGIEWRRERMGRKKDEEKGLGVMLASIKLRKGVEDLWQWRYEVEGRYVVKTAYESLAPEDRLLEEQLCNVIWCKMVPSKVGVFGWRLCLDRLPTRWNLRKRGVVLQEDGMVCGLCKEGVEDVNHLFCTCKEACALAVWTPTRKDGYGSDKLEGCFL</sequence>
<dbReference type="PANTHER" id="PTHR46496:SF1">
    <property type="entry name" value="ZEAXANTHIN EPOXIDASE, CHLOROPLASTIC"/>
    <property type="match status" value="1"/>
</dbReference>
<dbReference type="SMART" id="SM00360">
    <property type="entry name" value="RRM"/>
    <property type="match status" value="1"/>
</dbReference>
<keyword evidence="8" id="KW-1185">Reference proteome</keyword>
<dbReference type="Proteomes" id="UP001054252">
    <property type="component" value="Unassembled WGS sequence"/>
</dbReference>